<evidence type="ECO:0000256" key="9">
    <source>
        <dbReference type="ARBA" id="ARBA00029438"/>
    </source>
</evidence>
<dbReference type="RefSeq" id="WP_052504831.1">
    <property type="nucleotide sequence ID" value="NZ_LXEY01000017.1"/>
</dbReference>
<keyword evidence="14" id="KW-1185">Reference proteome</keyword>
<dbReference type="GO" id="GO:0005829">
    <property type="term" value="C:cytosol"/>
    <property type="evidence" value="ECO:0007669"/>
    <property type="project" value="TreeGrafter"/>
</dbReference>
<evidence type="ECO:0000259" key="11">
    <source>
        <dbReference type="Pfam" id="PF00288"/>
    </source>
</evidence>
<evidence type="ECO:0000256" key="7">
    <source>
        <dbReference type="ARBA" id="ARBA00022842"/>
    </source>
</evidence>
<feature type="domain" description="GHMP kinase C-terminal" evidence="12">
    <location>
        <begin position="267"/>
        <end position="344"/>
    </location>
</feature>
<evidence type="ECO:0000259" key="12">
    <source>
        <dbReference type="Pfam" id="PF08544"/>
    </source>
</evidence>
<dbReference type="InterPro" id="IPR014721">
    <property type="entry name" value="Ribsml_uS5_D2-typ_fold_subgr"/>
</dbReference>
<name>A0A1B7LZX7_9MICC</name>
<dbReference type="GO" id="GO:0019287">
    <property type="term" value="P:isopentenyl diphosphate biosynthetic process, mevalonate pathway"/>
    <property type="evidence" value="ECO:0007669"/>
    <property type="project" value="UniProtKB-UniPathway"/>
</dbReference>
<keyword evidence="6" id="KW-0067">ATP-binding</keyword>
<dbReference type="SUPFAM" id="SSF55060">
    <property type="entry name" value="GHMP Kinase, C-terminal domain"/>
    <property type="match status" value="1"/>
</dbReference>
<dbReference type="OrthoDB" id="9764892at2"/>
<dbReference type="EMBL" id="LXEY01000017">
    <property type="protein sequence ID" value="OAV61210.1"/>
    <property type="molecule type" value="Genomic_DNA"/>
</dbReference>
<evidence type="ECO:0000256" key="5">
    <source>
        <dbReference type="ARBA" id="ARBA00022777"/>
    </source>
</evidence>
<evidence type="ECO:0000256" key="10">
    <source>
        <dbReference type="SAM" id="MobiDB-lite"/>
    </source>
</evidence>
<keyword evidence="1" id="KW-0963">Cytoplasm</keyword>
<dbReference type="PANTHER" id="PTHR43290:SF2">
    <property type="entry name" value="MEVALONATE KINASE"/>
    <property type="match status" value="1"/>
</dbReference>
<keyword evidence="8" id="KW-0443">Lipid metabolism</keyword>
<keyword evidence="4" id="KW-0547">Nucleotide-binding</keyword>
<dbReference type="Gene3D" id="3.30.230.10">
    <property type="match status" value="1"/>
</dbReference>
<evidence type="ECO:0000256" key="6">
    <source>
        <dbReference type="ARBA" id="ARBA00022840"/>
    </source>
</evidence>
<protein>
    <recommendedName>
        <fullName evidence="15">Mevalonate kinase</fullName>
    </recommendedName>
</protein>
<keyword evidence="2" id="KW-0444">Lipid biosynthesis</keyword>
<evidence type="ECO:0000256" key="2">
    <source>
        <dbReference type="ARBA" id="ARBA00022516"/>
    </source>
</evidence>
<feature type="domain" description="GHMP kinase N-terminal" evidence="11">
    <location>
        <begin position="118"/>
        <end position="194"/>
    </location>
</feature>
<gene>
    <name evidence="13" type="ORF">A6F49_09570</name>
</gene>
<dbReference type="SUPFAM" id="SSF54211">
    <property type="entry name" value="Ribosomal protein S5 domain 2-like"/>
    <property type="match status" value="1"/>
</dbReference>
<keyword evidence="7" id="KW-0460">Magnesium</keyword>
<dbReference type="InterPro" id="IPR006205">
    <property type="entry name" value="Mev_gal_kin"/>
</dbReference>
<dbReference type="NCBIfam" id="TIGR00549">
    <property type="entry name" value="mevalon_kin"/>
    <property type="match status" value="1"/>
</dbReference>
<dbReference type="Pfam" id="PF08544">
    <property type="entry name" value="GHMP_kinases_C"/>
    <property type="match status" value="1"/>
</dbReference>
<evidence type="ECO:0000256" key="3">
    <source>
        <dbReference type="ARBA" id="ARBA00022679"/>
    </source>
</evidence>
<dbReference type="GO" id="GO:0004496">
    <property type="term" value="F:mevalonate kinase activity"/>
    <property type="evidence" value="ECO:0007669"/>
    <property type="project" value="InterPro"/>
</dbReference>
<dbReference type="InterPro" id="IPR006204">
    <property type="entry name" value="GHMP_kinase_N_dom"/>
</dbReference>
<dbReference type="PRINTS" id="PR00959">
    <property type="entry name" value="MEVGALKINASE"/>
</dbReference>
<dbReference type="Pfam" id="PF00288">
    <property type="entry name" value="GHMP_kinases_N"/>
    <property type="match status" value="1"/>
</dbReference>
<comment type="caution">
    <text evidence="13">The sequence shown here is derived from an EMBL/GenBank/DDBJ whole genome shotgun (WGS) entry which is preliminary data.</text>
</comment>
<dbReference type="STRING" id="1837282.A6F49_09570"/>
<sequence>MRHSAPHGEPTGKTSQRAEPVFEPPRTGRDRFADPLSGAAAGKASGHPVETGLGSAHGKAILLGEHSVVYGAPAIVLPLLDLQATASIRRARRGFITSDLYTGPLASAPNHMDPVLTALRVSAEQLDVRGDRVELILRSTIPFERGLGSSAATSAAVVRAVANLAGVRLDAAQSHALVQEAEHVAHGTSSGLDAHAVQSMTPLRFQQGKPTTVKVADKFTFVIADTGTSGSTAAAVDGVAMLRDIQPRVVDRVVEDLANLTDDVVYALGIGDPIRVGQSMHESHSLLAYLGVSSPALDAVVAAALEAGAYGAKLTGSGLGGCVLAVVPDQEQAGDVAAAMTAVGATRTWTTTLVPNDFDLMTAPTARVHKEGR</sequence>
<dbReference type="InterPro" id="IPR036554">
    <property type="entry name" value="GHMP_kinase_C_sf"/>
</dbReference>
<dbReference type="PANTHER" id="PTHR43290">
    <property type="entry name" value="MEVALONATE KINASE"/>
    <property type="match status" value="1"/>
</dbReference>
<accession>A0A1B7LZX7</accession>
<evidence type="ECO:0000256" key="4">
    <source>
        <dbReference type="ARBA" id="ARBA00022741"/>
    </source>
</evidence>
<comment type="pathway">
    <text evidence="9">Isoprenoid biosynthesis; isopentenyl diphosphate biosynthesis via mevalonate pathway; isopentenyl diphosphate from (R)-mevalonate: step 1/3.</text>
</comment>
<keyword evidence="5" id="KW-0418">Kinase</keyword>
<dbReference type="AlphaFoldDB" id="A0A1B7LZX7"/>
<reference evidence="13 14" key="1">
    <citation type="submission" date="2016-04" db="EMBL/GenBank/DDBJ databases">
        <title>First whole genome shotgun sequence of the bacterium Enteractinococcus sp. strain UASWS1574.</title>
        <authorList>
            <person name="Crovadore J."/>
            <person name="Chablais R."/>
            <person name="Lefort F."/>
        </authorList>
    </citation>
    <scope>NUCLEOTIDE SEQUENCE [LARGE SCALE GENOMIC DNA]</scope>
    <source>
        <strain evidence="13 14">UASWS1574</strain>
    </source>
</reference>
<proteinExistence type="predicted"/>
<dbReference type="InterPro" id="IPR013750">
    <property type="entry name" value="GHMP_kinase_C_dom"/>
</dbReference>
<keyword evidence="3" id="KW-0808">Transferase</keyword>
<dbReference type="Proteomes" id="UP000078292">
    <property type="component" value="Unassembled WGS sequence"/>
</dbReference>
<evidence type="ECO:0000256" key="1">
    <source>
        <dbReference type="ARBA" id="ARBA00022490"/>
    </source>
</evidence>
<evidence type="ECO:0000313" key="14">
    <source>
        <dbReference type="Proteomes" id="UP000078292"/>
    </source>
</evidence>
<evidence type="ECO:0000256" key="8">
    <source>
        <dbReference type="ARBA" id="ARBA00023098"/>
    </source>
</evidence>
<dbReference type="Gene3D" id="3.30.70.890">
    <property type="entry name" value="GHMP kinase, C-terminal domain"/>
    <property type="match status" value="1"/>
</dbReference>
<dbReference type="InterPro" id="IPR020568">
    <property type="entry name" value="Ribosomal_Su5_D2-typ_SF"/>
</dbReference>
<dbReference type="GO" id="GO:0005524">
    <property type="term" value="F:ATP binding"/>
    <property type="evidence" value="ECO:0007669"/>
    <property type="project" value="UniProtKB-KW"/>
</dbReference>
<dbReference type="UniPathway" id="UPA00057">
    <property type="reaction ID" value="UER00098"/>
</dbReference>
<evidence type="ECO:0008006" key="15">
    <source>
        <dbReference type="Google" id="ProtNLM"/>
    </source>
</evidence>
<organism evidence="13 14">
    <name type="scientific">Enteractinococcus helveticum</name>
    <dbReference type="NCBI Taxonomy" id="1837282"/>
    <lineage>
        <taxon>Bacteria</taxon>
        <taxon>Bacillati</taxon>
        <taxon>Actinomycetota</taxon>
        <taxon>Actinomycetes</taxon>
        <taxon>Micrococcales</taxon>
        <taxon>Micrococcaceae</taxon>
    </lineage>
</organism>
<evidence type="ECO:0000313" key="13">
    <source>
        <dbReference type="EMBL" id="OAV61210.1"/>
    </source>
</evidence>
<feature type="region of interest" description="Disordered" evidence="10">
    <location>
        <begin position="1"/>
        <end position="51"/>
    </location>
</feature>